<dbReference type="InterPro" id="IPR014710">
    <property type="entry name" value="RmlC-like_jellyroll"/>
</dbReference>
<keyword evidence="4 7" id="KW-0479">Metal-binding</keyword>
<feature type="binding site" evidence="8">
    <location>
        <position position="172"/>
    </location>
    <ligand>
        <name>Zn(2+)</name>
        <dbReference type="ChEBI" id="CHEBI:29105"/>
    </ligand>
</feature>
<dbReference type="InterPro" id="IPR011051">
    <property type="entry name" value="RmlC_Cupin_sf"/>
</dbReference>
<gene>
    <name evidence="12" type="ORF">SAMN05421781_1320</name>
</gene>
<dbReference type="GO" id="GO:0005975">
    <property type="term" value="P:carbohydrate metabolic process"/>
    <property type="evidence" value="ECO:0007669"/>
    <property type="project" value="UniProtKB-UniRule"/>
</dbReference>
<keyword evidence="6 7" id="KW-0413">Isomerase</keyword>
<evidence type="ECO:0000256" key="4">
    <source>
        <dbReference type="ARBA" id="ARBA00022723"/>
    </source>
</evidence>
<evidence type="ECO:0000256" key="5">
    <source>
        <dbReference type="ARBA" id="ARBA00022833"/>
    </source>
</evidence>
<dbReference type="EC" id="5.3.1.8" evidence="3 7"/>
<evidence type="ECO:0000256" key="6">
    <source>
        <dbReference type="ARBA" id="ARBA00023235"/>
    </source>
</evidence>
<dbReference type="InterPro" id="IPR051804">
    <property type="entry name" value="Carb_Metab_Reg_Kinase/Isom"/>
</dbReference>
<dbReference type="GO" id="GO:0004476">
    <property type="term" value="F:mannose-6-phosphate isomerase activity"/>
    <property type="evidence" value="ECO:0007669"/>
    <property type="project" value="UniProtKB-UniRule"/>
</dbReference>
<dbReference type="PANTHER" id="PTHR42742:SF3">
    <property type="entry name" value="FRUCTOKINASE"/>
    <property type="match status" value="1"/>
</dbReference>
<evidence type="ECO:0000259" key="11">
    <source>
        <dbReference type="Pfam" id="PF21621"/>
    </source>
</evidence>
<dbReference type="RefSeq" id="WP_091612727.1">
    <property type="nucleotide sequence ID" value="NZ_FNNC01000002.1"/>
</dbReference>
<dbReference type="GO" id="GO:0008270">
    <property type="term" value="F:zinc ion binding"/>
    <property type="evidence" value="ECO:0007669"/>
    <property type="project" value="UniProtKB-UniRule"/>
</dbReference>
<accession>A0A1H2TAS6</accession>
<dbReference type="Gene3D" id="2.60.120.10">
    <property type="entry name" value="Jelly Rolls"/>
    <property type="match status" value="2"/>
</dbReference>
<organism evidence="12 13">
    <name type="scientific">Marinococcus luteus</name>
    <dbReference type="NCBI Taxonomy" id="1122204"/>
    <lineage>
        <taxon>Bacteria</taxon>
        <taxon>Bacillati</taxon>
        <taxon>Bacillota</taxon>
        <taxon>Bacilli</taxon>
        <taxon>Bacillales</taxon>
        <taxon>Bacillaceae</taxon>
        <taxon>Marinococcus</taxon>
    </lineage>
</organism>
<sequence>MDQFIFFQPIFQERIWGGNKLHTHFNYNIPSASTGEAWVFAAHQNGSSIVANGSYEGKTLLDLWQDKREWFGSLKGDRFPLLTKILDAAKDLSVQVHPDNRYASANENGEYGKTECWYVIDCDEDAELVLGHNADSRSEATELIAAGEWDAFLRKVPVRPGDFVYVPSGTMHAIGESVLILETQQNSDVTYRVYDYDRTDNEGKKRELHLQQALDVTHFPHEDAKVEPAVQSDGEAEVTTFVEADYFSVYKWEMHGTASFTCEAPFLLCSVIEGSGTVDNLTDSAPIQKGDHFLVPNHVTDFTIDGNVTCIVSHPNASLHSS</sequence>
<feature type="active site" evidence="9">
    <location>
        <position position="192"/>
    </location>
</feature>
<keyword evidence="13" id="KW-1185">Reference proteome</keyword>
<evidence type="ECO:0000256" key="8">
    <source>
        <dbReference type="PIRSR" id="PIRSR036894-1"/>
    </source>
</evidence>
<evidence type="ECO:0000256" key="1">
    <source>
        <dbReference type="ARBA" id="ARBA00000757"/>
    </source>
</evidence>
<comment type="similarity">
    <text evidence="2 7">Belongs to the mannose-6-phosphate isomerase type 1 family.</text>
</comment>
<dbReference type="OrthoDB" id="9808275at2"/>
<dbReference type="Pfam" id="PF21621">
    <property type="entry name" value="MPI_cupin_dom"/>
    <property type="match status" value="1"/>
</dbReference>
<feature type="domain" description="Phosphomannose isomerase type I catalytic" evidence="10">
    <location>
        <begin position="7"/>
        <end position="118"/>
    </location>
</feature>
<evidence type="ECO:0000256" key="2">
    <source>
        <dbReference type="ARBA" id="ARBA00010772"/>
    </source>
</evidence>
<dbReference type="Pfam" id="PF20511">
    <property type="entry name" value="PMI_typeI_cat"/>
    <property type="match status" value="1"/>
</dbReference>
<evidence type="ECO:0000256" key="9">
    <source>
        <dbReference type="PIRSR" id="PIRSR036894-2"/>
    </source>
</evidence>
<dbReference type="PIRSF" id="PIRSF036894">
    <property type="entry name" value="PMI_Firm_short"/>
    <property type="match status" value="1"/>
</dbReference>
<feature type="domain" description="Mannose-6-phosphate isomerase cupin" evidence="11">
    <location>
        <begin position="238"/>
        <end position="315"/>
    </location>
</feature>
<dbReference type="AlphaFoldDB" id="A0A1H2TAS6"/>
<dbReference type="CDD" id="cd07010">
    <property type="entry name" value="cupin_PMI_type_I_N_bac"/>
    <property type="match status" value="1"/>
</dbReference>
<comment type="catalytic activity">
    <reaction evidence="1 7">
        <text>D-mannose 6-phosphate = D-fructose 6-phosphate</text>
        <dbReference type="Rhea" id="RHEA:12356"/>
        <dbReference type="ChEBI" id="CHEBI:58735"/>
        <dbReference type="ChEBI" id="CHEBI:61527"/>
        <dbReference type="EC" id="5.3.1.8"/>
    </reaction>
</comment>
<evidence type="ECO:0000256" key="3">
    <source>
        <dbReference type="ARBA" id="ARBA00011956"/>
    </source>
</evidence>
<dbReference type="STRING" id="1122204.SAMN05421781_1320"/>
<name>A0A1H2TAS6_9BACI</name>
<dbReference type="InterPro" id="IPR049071">
    <property type="entry name" value="MPI_cupin_dom"/>
</dbReference>
<reference evidence="12 13" key="1">
    <citation type="submission" date="2016-10" db="EMBL/GenBank/DDBJ databases">
        <authorList>
            <person name="de Groot N.N."/>
        </authorList>
    </citation>
    <scope>NUCLEOTIDE SEQUENCE [LARGE SCALE GENOMIC DNA]</scope>
    <source>
        <strain evidence="12 13">DSM 23126</strain>
    </source>
</reference>
<comment type="cofactor">
    <cofactor evidence="8">
        <name>Zn(2+)</name>
        <dbReference type="ChEBI" id="CHEBI:29105"/>
    </cofactor>
    <text evidence="8">Binds 1 zinc ion per subunit.</text>
</comment>
<evidence type="ECO:0000256" key="7">
    <source>
        <dbReference type="PIRNR" id="PIRNR036894"/>
    </source>
</evidence>
<dbReference type="PANTHER" id="PTHR42742">
    <property type="entry name" value="TRANSCRIPTIONAL REPRESSOR MPRA"/>
    <property type="match status" value="1"/>
</dbReference>
<dbReference type="NCBIfam" id="TIGR00218">
    <property type="entry name" value="manA"/>
    <property type="match status" value="1"/>
</dbReference>
<feature type="binding site" evidence="8">
    <location>
        <position position="115"/>
    </location>
    <ligand>
        <name>Zn(2+)</name>
        <dbReference type="ChEBI" id="CHEBI:29105"/>
    </ligand>
</feature>
<evidence type="ECO:0000313" key="12">
    <source>
        <dbReference type="EMBL" id="SDW40991.1"/>
    </source>
</evidence>
<dbReference type="EMBL" id="FNNC01000002">
    <property type="protein sequence ID" value="SDW40991.1"/>
    <property type="molecule type" value="Genomic_DNA"/>
</dbReference>
<evidence type="ECO:0000259" key="10">
    <source>
        <dbReference type="Pfam" id="PF20511"/>
    </source>
</evidence>
<evidence type="ECO:0000313" key="13">
    <source>
        <dbReference type="Proteomes" id="UP000199488"/>
    </source>
</evidence>
<protein>
    <recommendedName>
        <fullName evidence="3 7">Mannose-6-phosphate isomerase</fullName>
        <ecNumber evidence="3 7">5.3.1.8</ecNumber>
    </recommendedName>
</protein>
<proteinExistence type="inferred from homology"/>
<keyword evidence="5 7" id="KW-0862">Zinc</keyword>
<dbReference type="InterPro" id="IPR001250">
    <property type="entry name" value="Man6P_Isoase-1"/>
</dbReference>
<dbReference type="InterPro" id="IPR046457">
    <property type="entry name" value="PMI_typeI_cat"/>
</dbReference>
<dbReference type="Proteomes" id="UP000199488">
    <property type="component" value="Unassembled WGS sequence"/>
</dbReference>
<dbReference type="InterPro" id="IPR014628">
    <property type="entry name" value="Man6P_isomerase_Firm_short"/>
</dbReference>
<dbReference type="SUPFAM" id="SSF51182">
    <property type="entry name" value="RmlC-like cupins"/>
    <property type="match status" value="1"/>
</dbReference>
<feature type="binding site" evidence="8">
    <location>
        <position position="97"/>
    </location>
    <ligand>
        <name>Zn(2+)</name>
        <dbReference type="ChEBI" id="CHEBI:29105"/>
    </ligand>
</feature>